<accession>G6AF98</accession>
<reference evidence="1 2" key="1">
    <citation type="submission" date="2011-10" db="EMBL/GenBank/DDBJ databases">
        <title>The Genome Sequence of Prevotella histicola F0411.</title>
        <authorList>
            <consortium name="The Broad Institute Genome Sequencing Platform"/>
            <person name="Earl A."/>
            <person name="Ward D."/>
            <person name="Feldgarden M."/>
            <person name="Gevers D."/>
            <person name="Izard J."/>
            <person name="Ganesan A."/>
            <person name="Blanton J.M."/>
            <person name="Baranova O.V."/>
            <person name="Tanner A.C."/>
            <person name="Mathney J.M.J."/>
            <person name="Dewhirst F.E."/>
            <person name="Young S.K."/>
            <person name="Zeng Q."/>
            <person name="Gargeya S."/>
            <person name="Fitzgerald M."/>
            <person name="Haas B."/>
            <person name="Abouelleil A."/>
            <person name="Alvarado L."/>
            <person name="Arachchi H.M."/>
            <person name="Berlin A."/>
            <person name="Brown A."/>
            <person name="Chapman S.B."/>
            <person name="Chen Z."/>
            <person name="Dunbar C."/>
            <person name="Freedman E."/>
            <person name="Gearin G."/>
            <person name="Gellesch M."/>
            <person name="Goldberg J."/>
            <person name="Griggs A."/>
            <person name="Gujja S."/>
            <person name="Heiman D."/>
            <person name="Howarth C."/>
            <person name="Larson L."/>
            <person name="Lui A."/>
            <person name="MacDonald P.J.P."/>
            <person name="Montmayeur A."/>
            <person name="Murphy C."/>
            <person name="Neiman D."/>
            <person name="Pearson M."/>
            <person name="Priest M."/>
            <person name="Roberts A."/>
            <person name="Saif S."/>
            <person name="Shea T."/>
            <person name="Shenoy N."/>
            <person name="Sisk P."/>
            <person name="Stolte C."/>
            <person name="Sykes S."/>
            <person name="Wortman J."/>
            <person name="Nusbaum C."/>
            <person name="Birren B."/>
        </authorList>
    </citation>
    <scope>NUCLEOTIDE SEQUENCE [LARGE SCALE GENOMIC DNA]</scope>
    <source>
        <strain evidence="1 2">F0411</strain>
    </source>
</reference>
<comment type="caution">
    <text evidence="1">The sequence shown here is derived from an EMBL/GenBank/DDBJ whole genome shotgun (WGS) entry which is preliminary data.</text>
</comment>
<gene>
    <name evidence="1" type="ORF">HMPREF9138_00866</name>
</gene>
<evidence type="ECO:0000313" key="1">
    <source>
        <dbReference type="EMBL" id="EHG16739.1"/>
    </source>
</evidence>
<dbReference type="Proteomes" id="UP000004597">
    <property type="component" value="Unassembled WGS sequence"/>
</dbReference>
<protein>
    <submittedName>
        <fullName evidence="1">Uncharacterized protein</fullName>
    </submittedName>
</protein>
<name>G6AF98_9BACT</name>
<dbReference type="EMBL" id="AFXP01000005">
    <property type="protein sequence ID" value="EHG16739.1"/>
    <property type="molecule type" value="Genomic_DNA"/>
</dbReference>
<dbReference type="HOGENOM" id="CLU_220775_0_0_10"/>
<organism evidence="1 2">
    <name type="scientific">Prevotella histicola F0411</name>
    <dbReference type="NCBI Taxonomy" id="857291"/>
    <lineage>
        <taxon>Bacteria</taxon>
        <taxon>Pseudomonadati</taxon>
        <taxon>Bacteroidota</taxon>
        <taxon>Bacteroidia</taxon>
        <taxon>Bacteroidales</taxon>
        <taxon>Prevotellaceae</taxon>
        <taxon>Prevotella</taxon>
    </lineage>
</organism>
<proteinExistence type="predicted"/>
<evidence type="ECO:0000313" key="2">
    <source>
        <dbReference type="Proteomes" id="UP000004597"/>
    </source>
</evidence>
<sequence>MKERIMKASLTRKVFHYLTNVIREYNMGRVHCLA</sequence>
<keyword evidence="2" id="KW-1185">Reference proteome</keyword>
<dbReference type="AlphaFoldDB" id="G6AF98"/>